<dbReference type="PANTHER" id="PTHR33711">
    <property type="entry name" value="DIOXYGENASE, PUTATIVE (AFU_ORTHOLOGUE AFUA_2G02910)-RELATED"/>
    <property type="match status" value="1"/>
</dbReference>
<name>L0N0N4_RALPI</name>
<sequence>MRNLDEDTITQAVLARLADTPDPRVREIVASLVRHLHDFARDVRLTEAEWLQGIRFLTATGHKCDDKRQEFILLSDVLGLSMLTVCMNNRKPAGCTEATVFGPFHVEGAPHYEDGADLANGAKGEPCEVSCTIRDLAGEPVPGATIDVWQADADGRYDVQYAGLDQAQGRGVLHSDANGRFRFRTVLAQAYPIPDDGPVGDLLRATGRHPWRPAHLHFMIQAPGYETLVTHVFRKGDQYLDSDAVFGVRESLVGEWVRQGDGSWRLALRLRAEPRGVFRLGEGQFESREAWGGSESGITGAGYALDDALCAARGA</sequence>
<keyword evidence="4 9" id="KW-0223">Dioxygenase</keyword>
<dbReference type="AlphaFoldDB" id="L0N0N4"/>
<evidence type="ECO:0000256" key="1">
    <source>
        <dbReference type="ARBA" id="ARBA00001965"/>
    </source>
</evidence>
<dbReference type="GO" id="GO:0018576">
    <property type="term" value="F:catechol 1,2-dioxygenase activity"/>
    <property type="evidence" value="ECO:0007669"/>
    <property type="project" value="InterPro"/>
</dbReference>
<evidence type="ECO:0000256" key="3">
    <source>
        <dbReference type="ARBA" id="ARBA00022723"/>
    </source>
</evidence>
<dbReference type="PANTHER" id="PTHR33711:SF7">
    <property type="entry name" value="INTRADIOL RING-CLEAVAGE DIOXYGENASES DOMAIN-CONTAINING PROTEIN-RELATED"/>
    <property type="match status" value="1"/>
</dbReference>
<dbReference type="Pfam" id="PF00775">
    <property type="entry name" value="Dioxygenase_C"/>
    <property type="match status" value="1"/>
</dbReference>
<dbReference type="InterPro" id="IPR050770">
    <property type="entry name" value="Intradiol_RC_Dioxygenase"/>
</dbReference>
<keyword evidence="3" id="KW-0479">Metal-binding</keyword>
<evidence type="ECO:0000259" key="7">
    <source>
        <dbReference type="Pfam" id="PF00775"/>
    </source>
</evidence>
<organism evidence="9">
    <name type="scientific">Ralstonia pickettii</name>
    <name type="common">Burkholderia pickettii</name>
    <dbReference type="NCBI Taxonomy" id="329"/>
    <lineage>
        <taxon>Bacteria</taxon>
        <taxon>Pseudomonadati</taxon>
        <taxon>Pseudomonadota</taxon>
        <taxon>Betaproteobacteria</taxon>
        <taxon>Burkholderiales</taxon>
        <taxon>Burkholderiaceae</taxon>
        <taxon>Ralstonia</taxon>
    </lineage>
</organism>
<dbReference type="Pfam" id="PF04444">
    <property type="entry name" value="Dioxygenase_N"/>
    <property type="match status" value="1"/>
</dbReference>
<comment type="similarity">
    <text evidence="2">Belongs to the intradiol ring-cleavage dioxygenase family.</text>
</comment>
<feature type="domain" description="Intradiol ring-cleavage dioxygenases" evidence="7">
    <location>
        <begin position="102"/>
        <end position="261"/>
    </location>
</feature>
<feature type="domain" description="Catechol dioxygenase N-terminal" evidence="8">
    <location>
        <begin position="22"/>
        <end position="95"/>
    </location>
</feature>
<dbReference type="GO" id="GO:0009712">
    <property type="term" value="P:catechol-containing compound metabolic process"/>
    <property type="evidence" value="ECO:0007669"/>
    <property type="project" value="InterPro"/>
</dbReference>
<dbReference type="InterPro" id="IPR015889">
    <property type="entry name" value="Intradiol_dOase_core"/>
</dbReference>
<dbReference type="InterPro" id="IPR000627">
    <property type="entry name" value="Intradiol_dOase_C"/>
</dbReference>
<dbReference type="EMBL" id="AB767276">
    <property type="protein sequence ID" value="BAM71411.1"/>
    <property type="molecule type" value="Genomic_DNA"/>
</dbReference>
<keyword evidence="5" id="KW-0560">Oxidoreductase</keyword>
<evidence type="ECO:0000256" key="4">
    <source>
        <dbReference type="ARBA" id="ARBA00022964"/>
    </source>
</evidence>
<evidence type="ECO:0000256" key="2">
    <source>
        <dbReference type="ARBA" id="ARBA00007825"/>
    </source>
</evidence>
<evidence type="ECO:0000256" key="6">
    <source>
        <dbReference type="ARBA" id="ARBA00023004"/>
    </source>
</evidence>
<dbReference type="Gene3D" id="2.60.130.10">
    <property type="entry name" value="Aromatic compound dioxygenase"/>
    <property type="match status" value="1"/>
</dbReference>
<evidence type="ECO:0000256" key="5">
    <source>
        <dbReference type="ARBA" id="ARBA00023002"/>
    </source>
</evidence>
<keyword evidence="6" id="KW-0408">Iron</keyword>
<evidence type="ECO:0000313" key="9">
    <source>
        <dbReference type="EMBL" id="BAM71411.1"/>
    </source>
</evidence>
<dbReference type="InterPro" id="IPR007535">
    <property type="entry name" value="Catechol_dOase_N"/>
</dbReference>
<dbReference type="InterPro" id="IPR039390">
    <property type="entry name" value="1_2-HQD/HQD"/>
</dbReference>
<dbReference type="SUPFAM" id="SSF49482">
    <property type="entry name" value="Aromatic compound dioxygenase"/>
    <property type="match status" value="1"/>
</dbReference>
<gene>
    <name evidence="9" type="primary">hadC</name>
</gene>
<proteinExistence type="inferred from homology"/>
<comment type="cofactor">
    <cofactor evidence="1">
        <name>Fe(3+)</name>
        <dbReference type="ChEBI" id="CHEBI:29034"/>
    </cofactor>
</comment>
<protein>
    <submittedName>
        <fullName evidence="9">Hydroxyquinol 1,2-dioxygenase</fullName>
    </submittedName>
</protein>
<reference evidence="9" key="1">
    <citation type="submission" date="2012-11" db="EMBL/GenBank/DDBJ databases">
        <title>The Regulatory Mechanism of 2,4,6-Trichlorophenol Catabolic Operon Expression by HadR in Ralstonia pickettii DTP0602.</title>
        <authorList>
            <person name="Torii H."/>
            <person name="Machida A."/>
            <person name="Hara H."/>
            <person name="Hatta T."/>
            <person name="Takizawa N."/>
        </authorList>
    </citation>
    <scope>NUCLEOTIDE SEQUENCE</scope>
    <source>
        <strain evidence="9">DTP0602</strain>
    </source>
</reference>
<evidence type="ECO:0000259" key="8">
    <source>
        <dbReference type="Pfam" id="PF04444"/>
    </source>
</evidence>
<dbReference type="CDD" id="cd03461">
    <property type="entry name" value="1_2-HQD"/>
    <property type="match status" value="1"/>
</dbReference>
<dbReference type="GO" id="GO:0008199">
    <property type="term" value="F:ferric iron binding"/>
    <property type="evidence" value="ECO:0007669"/>
    <property type="project" value="InterPro"/>
</dbReference>
<accession>L0N0N4</accession>